<dbReference type="InterPro" id="IPR036779">
    <property type="entry name" value="LysM_dom_sf"/>
</dbReference>
<evidence type="ECO:0000313" key="4">
    <source>
        <dbReference type="EMBL" id="SCZ56087.1"/>
    </source>
</evidence>
<comment type="similarity">
    <text evidence="1">Belongs to the E.coli NlpD/Haemophilus LppB family.</text>
</comment>
<reference evidence="4 5" key="1">
    <citation type="submission" date="2016-10" db="EMBL/GenBank/DDBJ databases">
        <authorList>
            <person name="de Groot N.N."/>
        </authorList>
    </citation>
    <scope>NUCLEOTIDE SEQUENCE [LARGE SCALE GENOMIC DNA]</scope>
    <source>
        <strain evidence="4 5">HLD2</strain>
    </source>
</reference>
<evidence type="ECO:0000256" key="2">
    <source>
        <dbReference type="SAM" id="MobiDB-lite"/>
    </source>
</evidence>
<organism evidence="4 5">
    <name type="scientific">Thiohalomonas denitrificans</name>
    <dbReference type="NCBI Taxonomy" id="415747"/>
    <lineage>
        <taxon>Bacteria</taxon>
        <taxon>Pseudomonadati</taxon>
        <taxon>Pseudomonadota</taxon>
        <taxon>Gammaproteobacteria</taxon>
        <taxon>Thiohalomonadales</taxon>
        <taxon>Thiohalomonadaceae</taxon>
        <taxon>Thiohalomonas</taxon>
    </lineage>
</organism>
<dbReference type="InterPro" id="IPR018392">
    <property type="entry name" value="LysM"/>
</dbReference>
<keyword evidence="5" id="KW-1185">Reference proteome</keyword>
<dbReference type="Pfam" id="PF01476">
    <property type="entry name" value="LysM"/>
    <property type="match status" value="1"/>
</dbReference>
<dbReference type="PROSITE" id="PS51782">
    <property type="entry name" value="LYSM"/>
    <property type="match status" value="1"/>
</dbReference>
<dbReference type="InterPro" id="IPR016047">
    <property type="entry name" value="M23ase_b-sheet_dom"/>
</dbReference>
<dbReference type="SMART" id="SM00257">
    <property type="entry name" value="LysM"/>
    <property type="match status" value="1"/>
</dbReference>
<dbReference type="GO" id="GO:0004222">
    <property type="term" value="F:metalloendopeptidase activity"/>
    <property type="evidence" value="ECO:0007669"/>
    <property type="project" value="TreeGrafter"/>
</dbReference>
<feature type="compositionally biased region" description="Basic and acidic residues" evidence="2">
    <location>
        <begin position="103"/>
        <end position="119"/>
    </location>
</feature>
<protein>
    <submittedName>
        <fullName evidence="4">Lipoprotein NlpD</fullName>
    </submittedName>
</protein>
<name>A0A1G5Q343_9GAMM</name>
<proteinExistence type="inferred from homology"/>
<gene>
    <name evidence="4" type="ORF">SAMN03097708_01265</name>
</gene>
<dbReference type="InterPro" id="IPR011055">
    <property type="entry name" value="Dup_hybrid_motif"/>
</dbReference>
<evidence type="ECO:0000256" key="1">
    <source>
        <dbReference type="ARBA" id="ARBA00038420"/>
    </source>
</evidence>
<feature type="region of interest" description="Disordered" evidence="2">
    <location>
        <begin position="99"/>
        <end position="156"/>
    </location>
</feature>
<dbReference type="Proteomes" id="UP000199648">
    <property type="component" value="Unassembled WGS sequence"/>
</dbReference>
<sequence>MQQYTGGWFRIFVVGSVLLGLSACSMPQMRDTGYHQVRPGDTLYSIAFNYGLDYREIARWNRITSPYRIYPGQQLSLSPVDPQALKPLAYYSKPVVEKSISARKPEQRPDPPKPKKPKAETTAAKQQAPAARRSTVKTKPIEQNSPSGNQNVTASSKWRWPAAGKVVTRFALQQGKKGIDIRGRVGQPILATAGGEVVYSGKGLIGYGNMVIIKHSDTYLSAYGHNRRLLVGEGERVGAGQKIAEMGQRSKSGSILHFEIRKNGRPVDPMRYLPTKN</sequence>
<dbReference type="InterPro" id="IPR050570">
    <property type="entry name" value="Cell_wall_metabolism_enzyme"/>
</dbReference>
<feature type="domain" description="LysM" evidence="3">
    <location>
        <begin position="33"/>
        <end position="77"/>
    </location>
</feature>
<dbReference type="Gene3D" id="2.70.70.10">
    <property type="entry name" value="Glucose Permease (Domain IIA)"/>
    <property type="match status" value="1"/>
</dbReference>
<dbReference type="PANTHER" id="PTHR21666:SF263">
    <property type="entry name" value="MUREIN HYDROLASE ACTIVATOR NLPD"/>
    <property type="match status" value="1"/>
</dbReference>
<dbReference type="GO" id="GO:0032153">
    <property type="term" value="C:cell division site"/>
    <property type="evidence" value="ECO:0007669"/>
    <property type="project" value="TreeGrafter"/>
</dbReference>
<dbReference type="SUPFAM" id="SSF51261">
    <property type="entry name" value="Duplicated hybrid motif"/>
    <property type="match status" value="1"/>
</dbReference>
<accession>A0A1G5Q343</accession>
<dbReference type="EMBL" id="FMWD01000003">
    <property type="protein sequence ID" value="SCZ56087.1"/>
    <property type="molecule type" value="Genomic_DNA"/>
</dbReference>
<feature type="compositionally biased region" description="Polar residues" evidence="2">
    <location>
        <begin position="141"/>
        <end position="156"/>
    </location>
</feature>
<evidence type="ECO:0000259" key="3">
    <source>
        <dbReference type="PROSITE" id="PS51782"/>
    </source>
</evidence>
<dbReference type="CDD" id="cd12797">
    <property type="entry name" value="M23_peptidase"/>
    <property type="match status" value="1"/>
</dbReference>
<dbReference type="PANTHER" id="PTHR21666">
    <property type="entry name" value="PEPTIDASE-RELATED"/>
    <property type="match status" value="1"/>
</dbReference>
<evidence type="ECO:0000313" key="5">
    <source>
        <dbReference type="Proteomes" id="UP000199648"/>
    </source>
</evidence>
<dbReference type="GO" id="GO:0009279">
    <property type="term" value="C:cell outer membrane"/>
    <property type="evidence" value="ECO:0007669"/>
    <property type="project" value="TreeGrafter"/>
</dbReference>
<keyword evidence="4" id="KW-0449">Lipoprotein</keyword>
<dbReference type="CDD" id="cd00118">
    <property type="entry name" value="LysM"/>
    <property type="match status" value="1"/>
</dbReference>
<feature type="compositionally biased region" description="Low complexity" evidence="2">
    <location>
        <begin position="120"/>
        <end position="133"/>
    </location>
</feature>
<dbReference type="Pfam" id="PF01551">
    <property type="entry name" value="Peptidase_M23"/>
    <property type="match status" value="1"/>
</dbReference>
<dbReference type="AlphaFoldDB" id="A0A1G5Q343"/>
<dbReference type="Gene3D" id="3.10.350.10">
    <property type="entry name" value="LysM domain"/>
    <property type="match status" value="1"/>
</dbReference>
<dbReference type="STRING" id="415747.SAMN03097708_01265"/>